<evidence type="ECO:0000313" key="2">
    <source>
        <dbReference type="EMBL" id="MBM3222580.1"/>
    </source>
</evidence>
<dbReference type="Proteomes" id="UP000712673">
    <property type="component" value="Unassembled WGS sequence"/>
</dbReference>
<dbReference type="AlphaFoldDB" id="A0A937VZN0"/>
<protein>
    <submittedName>
        <fullName evidence="2">DUF3750 domain-containing protein</fullName>
    </submittedName>
</protein>
<gene>
    <name evidence="2" type="ORF">FJZ47_02080</name>
</gene>
<proteinExistence type="predicted"/>
<keyword evidence="1" id="KW-0812">Transmembrane</keyword>
<feature type="transmembrane region" description="Helical" evidence="1">
    <location>
        <begin position="7"/>
        <end position="27"/>
    </location>
</feature>
<sequence length="253" mass="27232">MSRRRPMILMLIFVIYVLGPFLVYLTGGARLRGDWSVASQTPVGLAPSSGQIQEAVVQVYAARAFAWRGVFSVHTWLAVKPAHAAHYTRYEVIGWRLYRGLSPVSISSERAPDAQWFGADPWLLRDLQGAVAEDIIAALPDVVAAYPYPQSYRAWPGPNSNTFTAYLGRQLPQLRLTLPAHAVGKDFINGGVALTRSPGGRGLQLSLAGLLGLIVGLDEGVEVNVLALNVGVDPSGPAISLPGLGRLGRSKRP</sequence>
<dbReference type="EMBL" id="VGLS01000033">
    <property type="protein sequence ID" value="MBM3222580.1"/>
    <property type="molecule type" value="Genomic_DNA"/>
</dbReference>
<name>A0A937VZN0_UNCTE</name>
<reference evidence="2" key="1">
    <citation type="submission" date="2019-03" db="EMBL/GenBank/DDBJ databases">
        <title>Lake Tanganyika Metagenome-Assembled Genomes (MAGs).</title>
        <authorList>
            <person name="Tran P."/>
        </authorList>
    </citation>
    <scope>NUCLEOTIDE SEQUENCE</scope>
    <source>
        <strain evidence="2">K_DeepCast_65m_m2_066</strain>
    </source>
</reference>
<dbReference type="InterPro" id="IPR022224">
    <property type="entry name" value="DUF3750"/>
</dbReference>
<dbReference type="Pfam" id="PF12570">
    <property type="entry name" value="DUF3750"/>
    <property type="match status" value="1"/>
</dbReference>
<evidence type="ECO:0000256" key="1">
    <source>
        <dbReference type="SAM" id="Phobius"/>
    </source>
</evidence>
<keyword evidence="1" id="KW-0472">Membrane</keyword>
<keyword evidence="1" id="KW-1133">Transmembrane helix</keyword>
<comment type="caution">
    <text evidence="2">The sequence shown here is derived from an EMBL/GenBank/DDBJ whole genome shotgun (WGS) entry which is preliminary data.</text>
</comment>
<accession>A0A937VZN0</accession>
<evidence type="ECO:0000313" key="3">
    <source>
        <dbReference type="Proteomes" id="UP000712673"/>
    </source>
</evidence>
<organism evidence="2 3">
    <name type="scientific">Tectimicrobiota bacterium</name>
    <dbReference type="NCBI Taxonomy" id="2528274"/>
    <lineage>
        <taxon>Bacteria</taxon>
        <taxon>Pseudomonadati</taxon>
        <taxon>Nitrospinota/Tectimicrobiota group</taxon>
        <taxon>Candidatus Tectimicrobiota</taxon>
    </lineage>
</organism>